<sequence length="121" mass="13861">MLEHCQVWEVRLVGLSFIIMEKIAEEYGKMSIEEEENSGLVFESGALNVNSGVGENPHFSVVARVITDKHVCLISFRETMAMIRRPSKGVRIEQIGDMRFMIQFFHESNVSRVLQDDPLVF</sequence>
<dbReference type="EMBL" id="CAMAPF010000969">
    <property type="protein sequence ID" value="CAH9132362.1"/>
    <property type="molecule type" value="Genomic_DNA"/>
</dbReference>
<dbReference type="AlphaFoldDB" id="A0AAV0FA25"/>
<gene>
    <name evidence="1" type="ORF">CEPIT_LOCUS32123</name>
</gene>
<evidence type="ECO:0000313" key="1">
    <source>
        <dbReference type="EMBL" id="CAH9132362.1"/>
    </source>
</evidence>
<organism evidence="1 2">
    <name type="scientific">Cuscuta epithymum</name>
    <dbReference type="NCBI Taxonomy" id="186058"/>
    <lineage>
        <taxon>Eukaryota</taxon>
        <taxon>Viridiplantae</taxon>
        <taxon>Streptophyta</taxon>
        <taxon>Embryophyta</taxon>
        <taxon>Tracheophyta</taxon>
        <taxon>Spermatophyta</taxon>
        <taxon>Magnoliopsida</taxon>
        <taxon>eudicotyledons</taxon>
        <taxon>Gunneridae</taxon>
        <taxon>Pentapetalae</taxon>
        <taxon>asterids</taxon>
        <taxon>lamiids</taxon>
        <taxon>Solanales</taxon>
        <taxon>Convolvulaceae</taxon>
        <taxon>Cuscuteae</taxon>
        <taxon>Cuscuta</taxon>
        <taxon>Cuscuta subgen. Cuscuta</taxon>
    </lineage>
</organism>
<keyword evidence="2" id="KW-1185">Reference proteome</keyword>
<proteinExistence type="predicted"/>
<accession>A0AAV0FA25</accession>
<comment type="caution">
    <text evidence="1">The sequence shown here is derived from an EMBL/GenBank/DDBJ whole genome shotgun (WGS) entry which is preliminary data.</text>
</comment>
<protein>
    <submittedName>
        <fullName evidence="1">Uncharacterized protein</fullName>
    </submittedName>
</protein>
<dbReference type="Proteomes" id="UP001152523">
    <property type="component" value="Unassembled WGS sequence"/>
</dbReference>
<reference evidence="1" key="1">
    <citation type="submission" date="2022-07" db="EMBL/GenBank/DDBJ databases">
        <authorList>
            <person name="Macas J."/>
            <person name="Novak P."/>
            <person name="Neumann P."/>
        </authorList>
    </citation>
    <scope>NUCLEOTIDE SEQUENCE</scope>
</reference>
<name>A0AAV0FA25_9ASTE</name>
<evidence type="ECO:0000313" key="2">
    <source>
        <dbReference type="Proteomes" id="UP001152523"/>
    </source>
</evidence>